<sequence length="232" mass="25959">MLYQLGMSMCRRWTGSRRVRWSPGTICKIEDHFGRSGYLLLRAKFVKGWTRVVGPDRFVPRQDTWVGKRPFPPPRSSPAGQPTFTRFDGIGWVEENSLPDSDTAVCATRTNENSLAHHTAYGTTLLFVSGTLTFVSDVHFVGLAQATGGMSGVGSRQPGQMMWSRSAGRSRRISFSRYPELLVRMHFKVARYSESETSLCDSMLTTAIVVYLCPMLVVGSAIRIHNYPERAA</sequence>
<evidence type="ECO:0000313" key="1">
    <source>
        <dbReference type="EMBL" id="KAK4209538.1"/>
    </source>
</evidence>
<dbReference type="AlphaFoldDB" id="A0AAN6XZ05"/>
<reference evidence="1" key="1">
    <citation type="journal article" date="2023" name="Mol. Phylogenet. Evol.">
        <title>Genome-scale phylogeny and comparative genomics of the fungal order Sordariales.</title>
        <authorList>
            <person name="Hensen N."/>
            <person name="Bonometti L."/>
            <person name="Westerberg I."/>
            <person name="Brannstrom I.O."/>
            <person name="Guillou S."/>
            <person name="Cros-Aarteil S."/>
            <person name="Calhoun S."/>
            <person name="Haridas S."/>
            <person name="Kuo A."/>
            <person name="Mondo S."/>
            <person name="Pangilinan J."/>
            <person name="Riley R."/>
            <person name="LaButti K."/>
            <person name="Andreopoulos B."/>
            <person name="Lipzen A."/>
            <person name="Chen C."/>
            <person name="Yan M."/>
            <person name="Daum C."/>
            <person name="Ng V."/>
            <person name="Clum A."/>
            <person name="Steindorff A."/>
            <person name="Ohm R.A."/>
            <person name="Martin F."/>
            <person name="Silar P."/>
            <person name="Natvig D.O."/>
            <person name="Lalanne C."/>
            <person name="Gautier V."/>
            <person name="Ament-Velasquez S.L."/>
            <person name="Kruys A."/>
            <person name="Hutchinson M.I."/>
            <person name="Powell A.J."/>
            <person name="Barry K."/>
            <person name="Miller A.N."/>
            <person name="Grigoriev I.V."/>
            <person name="Debuchy R."/>
            <person name="Gladieux P."/>
            <person name="Hiltunen Thoren M."/>
            <person name="Johannesson H."/>
        </authorList>
    </citation>
    <scope>NUCLEOTIDE SEQUENCE</scope>
    <source>
        <strain evidence="1">PSN293</strain>
    </source>
</reference>
<reference evidence="1" key="2">
    <citation type="submission" date="2023-05" db="EMBL/GenBank/DDBJ databases">
        <authorList>
            <consortium name="Lawrence Berkeley National Laboratory"/>
            <person name="Steindorff A."/>
            <person name="Hensen N."/>
            <person name="Bonometti L."/>
            <person name="Westerberg I."/>
            <person name="Brannstrom I.O."/>
            <person name="Guillou S."/>
            <person name="Cros-Aarteil S."/>
            <person name="Calhoun S."/>
            <person name="Haridas S."/>
            <person name="Kuo A."/>
            <person name="Mondo S."/>
            <person name="Pangilinan J."/>
            <person name="Riley R."/>
            <person name="Labutti K."/>
            <person name="Andreopoulos B."/>
            <person name="Lipzen A."/>
            <person name="Chen C."/>
            <person name="Yanf M."/>
            <person name="Daum C."/>
            <person name="Ng V."/>
            <person name="Clum A."/>
            <person name="Ohm R."/>
            <person name="Martin F."/>
            <person name="Silar P."/>
            <person name="Natvig D."/>
            <person name="Lalanne C."/>
            <person name="Gautier V."/>
            <person name="Ament-Velasquez S.L."/>
            <person name="Kruys A."/>
            <person name="Hutchinson M.I."/>
            <person name="Powell A.J."/>
            <person name="Barry K."/>
            <person name="Miller A.N."/>
            <person name="Grigoriev I.V."/>
            <person name="Debuchy R."/>
            <person name="Gladieux P."/>
            <person name="Thoren M.H."/>
            <person name="Johannesson H."/>
        </authorList>
    </citation>
    <scope>NUCLEOTIDE SEQUENCE</scope>
    <source>
        <strain evidence="1">PSN293</strain>
    </source>
</reference>
<proteinExistence type="predicted"/>
<name>A0AAN6XZ05_9PEZI</name>
<organism evidence="1 2">
    <name type="scientific">Rhypophila decipiens</name>
    <dbReference type="NCBI Taxonomy" id="261697"/>
    <lineage>
        <taxon>Eukaryota</taxon>
        <taxon>Fungi</taxon>
        <taxon>Dikarya</taxon>
        <taxon>Ascomycota</taxon>
        <taxon>Pezizomycotina</taxon>
        <taxon>Sordariomycetes</taxon>
        <taxon>Sordariomycetidae</taxon>
        <taxon>Sordariales</taxon>
        <taxon>Naviculisporaceae</taxon>
        <taxon>Rhypophila</taxon>
    </lineage>
</organism>
<keyword evidence="2" id="KW-1185">Reference proteome</keyword>
<evidence type="ECO:0000313" key="2">
    <source>
        <dbReference type="Proteomes" id="UP001301769"/>
    </source>
</evidence>
<comment type="caution">
    <text evidence="1">The sequence shown here is derived from an EMBL/GenBank/DDBJ whole genome shotgun (WGS) entry which is preliminary data.</text>
</comment>
<dbReference type="Proteomes" id="UP001301769">
    <property type="component" value="Unassembled WGS sequence"/>
</dbReference>
<gene>
    <name evidence="1" type="ORF">QBC37DRAFT_404257</name>
</gene>
<protein>
    <submittedName>
        <fullName evidence="1">Uncharacterized protein</fullName>
    </submittedName>
</protein>
<dbReference type="EMBL" id="MU858202">
    <property type="protein sequence ID" value="KAK4209538.1"/>
    <property type="molecule type" value="Genomic_DNA"/>
</dbReference>
<accession>A0AAN6XZ05</accession>